<dbReference type="EMBL" id="CP134206">
    <property type="protein sequence ID" value="WND04508.1"/>
    <property type="molecule type" value="Genomic_DNA"/>
</dbReference>
<organism evidence="1 2">
    <name type="scientific">Acinetobacter soli</name>
    <dbReference type="NCBI Taxonomy" id="487316"/>
    <lineage>
        <taxon>Bacteria</taxon>
        <taxon>Pseudomonadati</taxon>
        <taxon>Pseudomonadota</taxon>
        <taxon>Gammaproteobacteria</taxon>
        <taxon>Moraxellales</taxon>
        <taxon>Moraxellaceae</taxon>
        <taxon>Acinetobacter</taxon>
    </lineage>
</organism>
<dbReference type="Proteomes" id="UP001256400">
    <property type="component" value="Chromosome"/>
</dbReference>
<accession>A0AB38YST2</accession>
<dbReference type="AlphaFoldDB" id="A0AB38YST2"/>
<sequence>MTDKNLTEAELSNITLPALVRLLQLEGYDLDKILSEYQEKVLGNLLSGSSPQLKHQTIAHLEKIISTAKSDDLLKK</sequence>
<protein>
    <submittedName>
        <fullName evidence="1">Uncharacterized protein</fullName>
    </submittedName>
</protein>
<evidence type="ECO:0000313" key="2">
    <source>
        <dbReference type="Proteomes" id="UP001256400"/>
    </source>
</evidence>
<proteinExistence type="predicted"/>
<name>A0AB38YST2_9GAMM</name>
<dbReference type="RefSeq" id="WP_310864689.1">
    <property type="nucleotide sequence ID" value="NZ_CP134206.1"/>
</dbReference>
<gene>
    <name evidence="1" type="ORF">RHP80_09725</name>
</gene>
<evidence type="ECO:0000313" key="1">
    <source>
        <dbReference type="EMBL" id="WND04508.1"/>
    </source>
</evidence>
<reference evidence="1" key="1">
    <citation type="submission" date="2023-09" db="EMBL/GenBank/DDBJ databases">
        <title>Acinetobacter soli.</title>
        <authorList>
            <person name="Kim B."/>
            <person name="Kim D."/>
            <person name="Park D."/>
        </authorList>
    </citation>
    <scope>NUCLEOTIDE SEQUENCE</scope>
    <source>
        <strain evidence="1">2023.05</strain>
    </source>
</reference>